<dbReference type="Proteomes" id="UP000501690">
    <property type="component" value="Linkage Group LG8"/>
</dbReference>
<reference evidence="1 2" key="1">
    <citation type="submission" date="2019-04" db="EMBL/GenBank/DDBJ databases">
        <title>An improved genome assembly and genetic linkage map for asparagus bean, Vigna unguiculata ssp. sesquipedialis.</title>
        <authorList>
            <person name="Xia Q."/>
            <person name="Zhang R."/>
            <person name="Dong Y."/>
        </authorList>
    </citation>
    <scope>NUCLEOTIDE SEQUENCE [LARGE SCALE GENOMIC DNA]</scope>
    <source>
        <tissue evidence="1">Leaf</tissue>
    </source>
</reference>
<organism evidence="1 2">
    <name type="scientific">Vigna unguiculata</name>
    <name type="common">Cowpea</name>
    <dbReference type="NCBI Taxonomy" id="3917"/>
    <lineage>
        <taxon>Eukaryota</taxon>
        <taxon>Viridiplantae</taxon>
        <taxon>Streptophyta</taxon>
        <taxon>Embryophyta</taxon>
        <taxon>Tracheophyta</taxon>
        <taxon>Spermatophyta</taxon>
        <taxon>Magnoliopsida</taxon>
        <taxon>eudicotyledons</taxon>
        <taxon>Gunneridae</taxon>
        <taxon>Pentapetalae</taxon>
        <taxon>rosids</taxon>
        <taxon>fabids</taxon>
        <taxon>Fabales</taxon>
        <taxon>Fabaceae</taxon>
        <taxon>Papilionoideae</taxon>
        <taxon>50 kb inversion clade</taxon>
        <taxon>NPAAA clade</taxon>
        <taxon>indigoferoid/millettioid clade</taxon>
        <taxon>Phaseoleae</taxon>
        <taxon>Vigna</taxon>
    </lineage>
</organism>
<proteinExistence type="predicted"/>
<name>A0A4D6MTN8_VIGUN</name>
<keyword evidence="2" id="KW-1185">Reference proteome</keyword>
<protein>
    <submittedName>
        <fullName evidence="1">Uncharacterized protein</fullName>
    </submittedName>
</protein>
<evidence type="ECO:0000313" key="2">
    <source>
        <dbReference type="Proteomes" id="UP000501690"/>
    </source>
</evidence>
<dbReference type="AlphaFoldDB" id="A0A4D6MTN8"/>
<gene>
    <name evidence="1" type="ORF">DEO72_LG8g1271</name>
</gene>
<accession>A0A4D6MTN8</accession>
<sequence length="76" mass="8479">MELGQGLKPWRQERIIRIALRARKPDKGSCPYKLPSGYEGPPTTQPLFMIFLGSVMNRLATMKNGQTTRAGITCLS</sequence>
<evidence type="ECO:0000313" key="1">
    <source>
        <dbReference type="EMBL" id="QCE03247.1"/>
    </source>
</evidence>
<dbReference type="EMBL" id="CP039352">
    <property type="protein sequence ID" value="QCE03247.1"/>
    <property type="molecule type" value="Genomic_DNA"/>
</dbReference>